<feature type="chain" id="PRO_5001949195" description="Lipoprotein" evidence="1">
    <location>
        <begin position="20"/>
        <end position="193"/>
    </location>
</feature>
<sequence>MKSQLIFSTLLCFLLASCASGPSKQEMEKALTNFELKSESSGELIDVYIYYSHGSGQKEMGDVAYKLDDSKGFIGKLFYGEYFHFQTTPGPHKISWRGNSNESSKVKYGSLNVDFKRNQTYIFNQVHAIIFNRYASDGLSTISSLNKSKDILKSKYYLSKTTESKASASCLKVKEVVMFSLLCLSTPKKINKD</sequence>
<evidence type="ECO:0008006" key="4">
    <source>
        <dbReference type="Google" id="ProtNLM"/>
    </source>
</evidence>
<keyword evidence="1" id="KW-0732">Signal</keyword>
<proteinExistence type="predicted"/>
<accession>A0A099KZQ9</accession>
<dbReference type="AlphaFoldDB" id="A0A099KZQ9"/>
<name>A0A099KZQ9_COLPS</name>
<protein>
    <recommendedName>
        <fullName evidence="4">Lipoprotein</fullName>
    </recommendedName>
</protein>
<reference evidence="2 3" key="1">
    <citation type="submission" date="2014-08" db="EMBL/GenBank/DDBJ databases">
        <title>Genomic and Phenotypic Diversity of Colwellia psychrerythraea strains from Disparate Marine Basins.</title>
        <authorList>
            <person name="Techtmann S.M."/>
            <person name="Stelling S.C."/>
            <person name="Utturkar S.M."/>
            <person name="Alshibli N."/>
            <person name="Harris A."/>
            <person name="Brown S.D."/>
            <person name="Hazen T.C."/>
        </authorList>
    </citation>
    <scope>NUCLEOTIDE SEQUENCE [LARGE SCALE GENOMIC DNA]</scope>
    <source>
        <strain evidence="2 3">GAB14E</strain>
    </source>
</reference>
<organism evidence="2 3">
    <name type="scientific">Colwellia psychrerythraea</name>
    <name type="common">Vibrio psychroerythus</name>
    <dbReference type="NCBI Taxonomy" id="28229"/>
    <lineage>
        <taxon>Bacteria</taxon>
        <taxon>Pseudomonadati</taxon>
        <taxon>Pseudomonadota</taxon>
        <taxon>Gammaproteobacteria</taxon>
        <taxon>Alteromonadales</taxon>
        <taxon>Colwelliaceae</taxon>
        <taxon>Colwellia</taxon>
    </lineage>
</organism>
<dbReference type="EMBL" id="JQEC01000015">
    <property type="protein sequence ID" value="KGJ95093.1"/>
    <property type="molecule type" value="Genomic_DNA"/>
</dbReference>
<evidence type="ECO:0000313" key="3">
    <source>
        <dbReference type="Proteomes" id="UP000029868"/>
    </source>
</evidence>
<evidence type="ECO:0000256" key="1">
    <source>
        <dbReference type="SAM" id="SignalP"/>
    </source>
</evidence>
<evidence type="ECO:0000313" key="2">
    <source>
        <dbReference type="EMBL" id="KGJ95093.1"/>
    </source>
</evidence>
<dbReference type="PATRIC" id="fig|28229.3.peg.1483"/>
<dbReference type="PROSITE" id="PS51257">
    <property type="entry name" value="PROKAR_LIPOPROTEIN"/>
    <property type="match status" value="1"/>
</dbReference>
<comment type="caution">
    <text evidence="2">The sequence shown here is derived from an EMBL/GenBank/DDBJ whole genome shotgun (WGS) entry which is preliminary data.</text>
</comment>
<dbReference type="RefSeq" id="WP_033081570.1">
    <property type="nucleotide sequence ID" value="NZ_JQEC01000015.1"/>
</dbReference>
<gene>
    <name evidence="2" type="ORF">GAB14E_1875</name>
</gene>
<dbReference type="OrthoDB" id="7062397at2"/>
<feature type="signal peptide" evidence="1">
    <location>
        <begin position="1"/>
        <end position="19"/>
    </location>
</feature>
<dbReference type="Proteomes" id="UP000029868">
    <property type="component" value="Unassembled WGS sequence"/>
</dbReference>